<sequence>MRVLIVEDEPVIQKGLVKMVQRYPVSFTAIYTADDGEAALETIQKLEPHLVLTDLRMKRMDGLDLCERIHRDYSHVQVAVISGYNDFQYAQRAMAYGVKRYLLKPVLQQDVHDMLRELISGMTGNIIPVHKYVDWAEQLEQHIWLLQRDETNRLLDDRETSGLFEGLNVFSMDAVLNDCLQMVVDRLERRGWKPQSRCCGDVKAANTKKETMLAFVAIINGILAELQLTRKGNYKDPVEEAKAFIDKHLAEDVSLEEVAKRVGLARTYFSALFKKMTGETFVHYRIRRRMEEARRLLAVPTMTISDISIHVGYEDYPHFTKTFKNLVGVSPSEYRASFGIE</sequence>
<evidence type="ECO:0000256" key="2">
    <source>
        <dbReference type="ARBA" id="ARBA00022490"/>
    </source>
</evidence>
<dbReference type="SUPFAM" id="SSF46689">
    <property type="entry name" value="Homeodomain-like"/>
    <property type="match status" value="2"/>
</dbReference>
<keyword evidence="3 8" id="KW-0597">Phosphoprotein</keyword>
<dbReference type="InterPro" id="IPR009057">
    <property type="entry name" value="Homeodomain-like_sf"/>
</dbReference>
<dbReference type="AlphaFoldDB" id="A0A1R0WUK0"/>
<evidence type="ECO:0000256" key="1">
    <source>
        <dbReference type="ARBA" id="ARBA00004496"/>
    </source>
</evidence>
<evidence type="ECO:0000256" key="4">
    <source>
        <dbReference type="ARBA" id="ARBA00023012"/>
    </source>
</evidence>
<dbReference type="GO" id="GO:0005737">
    <property type="term" value="C:cytoplasm"/>
    <property type="evidence" value="ECO:0007669"/>
    <property type="project" value="UniProtKB-SubCell"/>
</dbReference>
<dbReference type="Pfam" id="PF12833">
    <property type="entry name" value="HTH_18"/>
    <property type="match status" value="1"/>
</dbReference>
<evidence type="ECO:0000256" key="7">
    <source>
        <dbReference type="ARBA" id="ARBA00023163"/>
    </source>
</evidence>
<dbReference type="InterPro" id="IPR018062">
    <property type="entry name" value="HTH_AraC-typ_CS"/>
</dbReference>
<evidence type="ECO:0000256" key="5">
    <source>
        <dbReference type="ARBA" id="ARBA00023015"/>
    </source>
</evidence>
<evidence type="ECO:0000313" key="12">
    <source>
        <dbReference type="Proteomes" id="UP000187465"/>
    </source>
</evidence>
<dbReference type="PROSITE" id="PS00041">
    <property type="entry name" value="HTH_ARAC_FAMILY_1"/>
    <property type="match status" value="1"/>
</dbReference>
<comment type="subcellular location">
    <subcellularLocation>
        <location evidence="1">Cytoplasm</location>
    </subcellularLocation>
</comment>
<dbReference type="GeneID" id="31571472"/>
<dbReference type="EMBL" id="MKQP01000078">
    <property type="protein sequence ID" value="OMD21543.1"/>
    <property type="molecule type" value="Genomic_DNA"/>
</dbReference>
<dbReference type="SUPFAM" id="SSF52172">
    <property type="entry name" value="CheY-like"/>
    <property type="match status" value="1"/>
</dbReference>
<dbReference type="GO" id="GO:0000160">
    <property type="term" value="P:phosphorelay signal transduction system"/>
    <property type="evidence" value="ECO:0007669"/>
    <property type="project" value="UniProtKB-KW"/>
</dbReference>
<evidence type="ECO:0000259" key="10">
    <source>
        <dbReference type="PROSITE" id="PS50110"/>
    </source>
</evidence>
<dbReference type="Gene3D" id="3.40.50.2300">
    <property type="match status" value="1"/>
</dbReference>
<accession>A0A1R0WUK0</accession>
<keyword evidence="6 11" id="KW-0238">DNA-binding</keyword>
<dbReference type="GO" id="GO:0043565">
    <property type="term" value="F:sequence-specific DNA binding"/>
    <property type="evidence" value="ECO:0007669"/>
    <property type="project" value="InterPro"/>
</dbReference>
<evidence type="ECO:0000256" key="3">
    <source>
        <dbReference type="ARBA" id="ARBA00022553"/>
    </source>
</evidence>
<feature type="modified residue" description="4-aspartylphosphate" evidence="8">
    <location>
        <position position="54"/>
    </location>
</feature>
<dbReference type="Pfam" id="PF00072">
    <property type="entry name" value="Response_reg"/>
    <property type="match status" value="1"/>
</dbReference>
<reference evidence="11 12" key="1">
    <citation type="submission" date="2016-10" db="EMBL/GenBank/DDBJ databases">
        <title>Paenibacillus species isolates.</title>
        <authorList>
            <person name="Beno S.M."/>
        </authorList>
    </citation>
    <scope>NUCLEOTIDE SEQUENCE [LARGE SCALE GENOMIC DNA]</scope>
    <source>
        <strain evidence="11 12">FSL H7-0604</strain>
    </source>
</reference>
<feature type="domain" description="Response regulatory" evidence="10">
    <location>
        <begin position="2"/>
        <end position="119"/>
    </location>
</feature>
<protein>
    <submittedName>
        <fullName evidence="11">DNA-binding response regulator</fullName>
    </submittedName>
</protein>
<keyword evidence="2" id="KW-0963">Cytoplasm</keyword>
<dbReference type="PROSITE" id="PS01124">
    <property type="entry name" value="HTH_ARAC_FAMILY_2"/>
    <property type="match status" value="1"/>
</dbReference>
<keyword evidence="5" id="KW-0805">Transcription regulation</keyword>
<dbReference type="PROSITE" id="PS50110">
    <property type="entry name" value="RESPONSE_REGULATORY"/>
    <property type="match status" value="1"/>
</dbReference>
<dbReference type="Gene3D" id="1.10.10.60">
    <property type="entry name" value="Homeodomain-like"/>
    <property type="match status" value="2"/>
</dbReference>
<organism evidence="11 12">
    <name type="scientific">Paenibacillus odorifer</name>
    <dbReference type="NCBI Taxonomy" id="189426"/>
    <lineage>
        <taxon>Bacteria</taxon>
        <taxon>Bacillati</taxon>
        <taxon>Bacillota</taxon>
        <taxon>Bacilli</taxon>
        <taxon>Bacillales</taxon>
        <taxon>Paenibacillaceae</taxon>
        <taxon>Paenibacillus</taxon>
    </lineage>
</organism>
<evidence type="ECO:0000259" key="9">
    <source>
        <dbReference type="PROSITE" id="PS01124"/>
    </source>
</evidence>
<dbReference type="InterPro" id="IPR051552">
    <property type="entry name" value="HptR"/>
</dbReference>
<comment type="caution">
    <text evidence="11">The sequence shown here is derived from an EMBL/GenBank/DDBJ whole genome shotgun (WGS) entry which is preliminary data.</text>
</comment>
<evidence type="ECO:0000256" key="6">
    <source>
        <dbReference type="ARBA" id="ARBA00023125"/>
    </source>
</evidence>
<dbReference type="GO" id="GO:0003700">
    <property type="term" value="F:DNA-binding transcription factor activity"/>
    <property type="evidence" value="ECO:0007669"/>
    <property type="project" value="InterPro"/>
</dbReference>
<keyword evidence="4" id="KW-0902">Two-component regulatory system</keyword>
<proteinExistence type="predicted"/>
<dbReference type="KEGG" id="pod:PODO_14835"/>
<dbReference type="InterPro" id="IPR020449">
    <property type="entry name" value="Tscrpt_reg_AraC-type_HTH"/>
</dbReference>
<dbReference type="SMART" id="SM00448">
    <property type="entry name" value="REC"/>
    <property type="match status" value="1"/>
</dbReference>
<dbReference type="PANTHER" id="PTHR42713">
    <property type="entry name" value="HISTIDINE KINASE-RELATED"/>
    <property type="match status" value="1"/>
</dbReference>
<feature type="domain" description="HTH araC/xylS-type" evidence="9">
    <location>
        <begin position="239"/>
        <end position="337"/>
    </location>
</feature>
<dbReference type="PRINTS" id="PR00032">
    <property type="entry name" value="HTHARAC"/>
</dbReference>
<dbReference type="InterPro" id="IPR001789">
    <property type="entry name" value="Sig_transdc_resp-reg_receiver"/>
</dbReference>
<name>A0A1R0WUK0_9BACL</name>
<dbReference type="Proteomes" id="UP000187465">
    <property type="component" value="Unassembled WGS sequence"/>
</dbReference>
<dbReference type="InterPro" id="IPR011006">
    <property type="entry name" value="CheY-like_superfamily"/>
</dbReference>
<dbReference type="InterPro" id="IPR018060">
    <property type="entry name" value="HTH_AraC"/>
</dbReference>
<dbReference type="SMART" id="SM00342">
    <property type="entry name" value="HTH_ARAC"/>
    <property type="match status" value="1"/>
</dbReference>
<dbReference type="CDD" id="cd17536">
    <property type="entry name" value="REC_YesN-like"/>
    <property type="match status" value="1"/>
</dbReference>
<evidence type="ECO:0000256" key="8">
    <source>
        <dbReference type="PROSITE-ProRule" id="PRU00169"/>
    </source>
</evidence>
<dbReference type="PANTHER" id="PTHR42713:SF3">
    <property type="entry name" value="TRANSCRIPTIONAL REGULATORY PROTEIN HPTR"/>
    <property type="match status" value="1"/>
</dbReference>
<dbReference type="RefSeq" id="WP_036677877.1">
    <property type="nucleotide sequence ID" value="NZ_CP009428.1"/>
</dbReference>
<keyword evidence="7" id="KW-0804">Transcription</keyword>
<evidence type="ECO:0000313" key="11">
    <source>
        <dbReference type="EMBL" id="OMD21543.1"/>
    </source>
</evidence>
<gene>
    <name evidence="11" type="ORF">BJP51_07950</name>
</gene>